<evidence type="ECO:0000256" key="12">
    <source>
        <dbReference type="ARBA" id="ARBA00022801"/>
    </source>
</evidence>
<evidence type="ECO:0000256" key="3">
    <source>
        <dbReference type="ARBA" id="ARBA00004065"/>
    </source>
</evidence>
<dbReference type="InterPro" id="IPR012337">
    <property type="entry name" value="RNaseH-like_sf"/>
</dbReference>
<keyword evidence="12 14" id="KW-0378">Hydrolase</keyword>
<accession>A0ABP3L8N8</accession>
<evidence type="ECO:0000256" key="16">
    <source>
        <dbReference type="RuleBase" id="RU003515"/>
    </source>
</evidence>
<dbReference type="HAMAP" id="MF_00052_B">
    <property type="entry name" value="RNase_HII_B"/>
    <property type="match status" value="1"/>
</dbReference>
<comment type="catalytic activity">
    <reaction evidence="1 14 15 16">
        <text>Endonucleolytic cleavage to 5'-phosphomonoester.</text>
        <dbReference type="EC" id="3.1.26.4"/>
    </reaction>
</comment>
<feature type="binding site" evidence="14 15">
    <location>
        <position position="78"/>
    </location>
    <ligand>
        <name>a divalent metal cation</name>
        <dbReference type="ChEBI" id="CHEBI:60240"/>
    </ligand>
</feature>
<evidence type="ECO:0000259" key="17">
    <source>
        <dbReference type="PROSITE" id="PS51975"/>
    </source>
</evidence>
<keyword evidence="19" id="KW-1185">Reference proteome</keyword>
<keyword evidence="9 14" id="KW-0540">Nuclease</keyword>
<dbReference type="PROSITE" id="PS51975">
    <property type="entry name" value="RNASE_H_2"/>
    <property type="match status" value="1"/>
</dbReference>
<evidence type="ECO:0000256" key="14">
    <source>
        <dbReference type="HAMAP-Rule" id="MF_00052"/>
    </source>
</evidence>
<comment type="function">
    <text evidence="3 14 16">Endonuclease that specifically degrades the RNA of RNA-DNA hybrids.</text>
</comment>
<dbReference type="PANTHER" id="PTHR10954:SF18">
    <property type="entry name" value="RIBONUCLEASE HII"/>
    <property type="match status" value="1"/>
</dbReference>
<comment type="cofactor">
    <cofactor evidence="2">
        <name>Mg(2+)</name>
        <dbReference type="ChEBI" id="CHEBI:18420"/>
    </cofactor>
</comment>
<dbReference type="PANTHER" id="PTHR10954">
    <property type="entry name" value="RIBONUCLEASE H2 SUBUNIT A"/>
    <property type="match status" value="1"/>
</dbReference>
<evidence type="ECO:0000256" key="4">
    <source>
        <dbReference type="ARBA" id="ARBA00004496"/>
    </source>
</evidence>
<evidence type="ECO:0000313" key="19">
    <source>
        <dbReference type="Proteomes" id="UP001500880"/>
    </source>
</evidence>
<keyword evidence="8 14" id="KW-0963">Cytoplasm</keyword>
<gene>
    <name evidence="14" type="primary">rnhB</name>
    <name evidence="18" type="ORF">GCM10008986_22770</name>
</gene>
<evidence type="ECO:0000256" key="15">
    <source>
        <dbReference type="PROSITE-ProRule" id="PRU01319"/>
    </source>
</evidence>
<proteinExistence type="inferred from homology"/>
<comment type="cofactor">
    <cofactor evidence="14 15">
        <name>Mn(2+)</name>
        <dbReference type="ChEBI" id="CHEBI:29035"/>
    </cofactor>
    <cofactor evidence="14 15">
        <name>Mg(2+)</name>
        <dbReference type="ChEBI" id="CHEBI:18420"/>
    </cofactor>
    <text evidence="14 15">Manganese or magnesium. Binds 1 divalent metal ion per monomer in the absence of substrate. May bind a second metal ion after substrate binding.</text>
</comment>
<evidence type="ECO:0000256" key="7">
    <source>
        <dbReference type="ARBA" id="ARBA00019179"/>
    </source>
</evidence>
<evidence type="ECO:0000256" key="10">
    <source>
        <dbReference type="ARBA" id="ARBA00022723"/>
    </source>
</evidence>
<dbReference type="EC" id="3.1.26.4" evidence="6 14"/>
<dbReference type="InterPro" id="IPR001352">
    <property type="entry name" value="RNase_HII/HIII"/>
</dbReference>
<comment type="similarity">
    <text evidence="5 14 16">Belongs to the RNase HII family.</text>
</comment>
<dbReference type="InterPro" id="IPR024567">
    <property type="entry name" value="RNase_HII/HIII_dom"/>
</dbReference>
<dbReference type="InterPro" id="IPR036397">
    <property type="entry name" value="RNaseH_sf"/>
</dbReference>
<dbReference type="SUPFAM" id="SSF53098">
    <property type="entry name" value="Ribonuclease H-like"/>
    <property type="match status" value="1"/>
</dbReference>
<dbReference type="NCBIfam" id="NF000595">
    <property type="entry name" value="PRK00015.1-3"/>
    <property type="match status" value="1"/>
</dbReference>
<comment type="caution">
    <text evidence="18">The sequence shown here is derived from an EMBL/GenBank/DDBJ whole genome shotgun (WGS) entry which is preliminary data.</text>
</comment>
<evidence type="ECO:0000256" key="2">
    <source>
        <dbReference type="ARBA" id="ARBA00001946"/>
    </source>
</evidence>
<name>A0ABP3L8N8_9BACI</name>
<feature type="domain" description="RNase H type-2" evidence="17">
    <location>
        <begin position="72"/>
        <end position="258"/>
    </location>
</feature>
<dbReference type="Gene3D" id="3.30.420.10">
    <property type="entry name" value="Ribonuclease H-like superfamily/Ribonuclease H"/>
    <property type="match status" value="1"/>
</dbReference>
<protein>
    <recommendedName>
        <fullName evidence="7 14">Ribonuclease HII</fullName>
        <shortName evidence="14">RNase HII</shortName>
        <ecNumber evidence="6 14">3.1.26.4</ecNumber>
    </recommendedName>
</protein>
<evidence type="ECO:0000256" key="13">
    <source>
        <dbReference type="ARBA" id="ARBA00023211"/>
    </source>
</evidence>
<feature type="binding site" evidence="14 15">
    <location>
        <position position="170"/>
    </location>
    <ligand>
        <name>a divalent metal cation</name>
        <dbReference type="ChEBI" id="CHEBI:60240"/>
    </ligand>
</feature>
<dbReference type="NCBIfam" id="NF000594">
    <property type="entry name" value="PRK00015.1-1"/>
    <property type="match status" value="1"/>
</dbReference>
<feature type="binding site" evidence="14 15">
    <location>
        <position position="79"/>
    </location>
    <ligand>
        <name>a divalent metal cation</name>
        <dbReference type="ChEBI" id="CHEBI:60240"/>
    </ligand>
</feature>
<evidence type="ECO:0000256" key="1">
    <source>
        <dbReference type="ARBA" id="ARBA00000077"/>
    </source>
</evidence>
<evidence type="ECO:0000313" key="18">
    <source>
        <dbReference type="EMBL" id="GAA0495473.1"/>
    </source>
</evidence>
<dbReference type="EMBL" id="BAAADO010000004">
    <property type="protein sequence ID" value="GAA0495473.1"/>
    <property type="molecule type" value="Genomic_DNA"/>
</dbReference>
<organism evidence="18 19">
    <name type="scientific">Salinibacillus aidingensis</name>
    <dbReference type="NCBI Taxonomy" id="237684"/>
    <lineage>
        <taxon>Bacteria</taxon>
        <taxon>Bacillati</taxon>
        <taxon>Bacillota</taxon>
        <taxon>Bacilli</taxon>
        <taxon>Bacillales</taxon>
        <taxon>Bacillaceae</taxon>
        <taxon>Salinibacillus</taxon>
    </lineage>
</organism>
<evidence type="ECO:0000256" key="5">
    <source>
        <dbReference type="ARBA" id="ARBA00007383"/>
    </source>
</evidence>
<keyword evidence="13 14" id="KW-0464">Manganese</keyword>
<dbReference type="Pfam" id="PF01351">
    <property type="entry name" value="RNase_HII"/>
    <property type="match status" value="1"/>
</dbReference>
<evidence type="ECO:0000256" key="8">
    <source>
        <dbReference type="ARBA" id="ARBA00022490"/>
    </source>
</evidence>
<evidence type="ECO:0000256" key="11">
    <source>
        <dbReference type="ARBA" id="ARBA00022759"/>
    </source>
</evidence>
<dbReference type="CDD" id="cd07182">
    <property type="entry name" value="RNase_HII_bacteria_HII_like"/>
    <property type="match status" value="1"/>
</dbReference>
<evidence type="ECO:0000256" key="6">
    <source>
        <dbReference type="ARBA" id="ARBA00012180"/>
    </source>
</evidence>
<sequence>MTSKETIKEIREKLTNESYSAADWQAYQEDNRKGVQALVLKEQKKHAERQKNLEHFQGMLMWEHRLWEQGYTYIAGIDEAGRGPLAGPVVAAAVIIDDSFYLEGLDDSKKLSESVRERFFDTIKEKAVDYGIGIVNAKTIDQINIYQASKLAMKKAVLELKHQPQFLLIDAVKLPELPIQQESIVKGDQKSVSIAAASVLAKVTRDRMMKEIDRQYPSYQFGSNMGYGTKMHLEALEQFGPTPYHRKSFSPVKEATQS</sequence>
<dbReference type="RefSeq" id="WP_343841078.1">
    <property type="nucleotide sequence ID" value="NZ_BAAADO010000004.1"/>
</dbReference>
<keyword evidence="11 14" id="KW-0255">Endonuclease</keyword>
<reference evidence="19" key="1">
    <citation type="journal article" date="2019" name="Int. J. Syst. Evol. Microbiol.">
        <title>The Global Catalogue of Microorganisms (GCM) 10K type strain sequencing project: providing services to taxonomists for standard genome sequencing and annotation.</title>
        <authorList>
            <consortium name="The Broad Institute Genomics Platform"/>
            <consortium name="The Broad Institute Genome Sequencing Center for Infectious Disease"/>
            <person name="Wu L."/>
            <person name="Ma J."/>
        </authorList>
    </citation>
    <scope>NUCLEOTIDE SEQUENCE [LARGE SCALE GENOMIC DNA]</scope>
    <source>
        <strain evidence="19">JCM 12389</strain>
    </source>
</reference>
<comment type="subcellular location">
    <subcellularLocation>
        <location evidence="4 14">Cytoplasm</location>
    </subcellularLocation>
</comment>
<keyword evidence="10 14" id="KW-0479">Metal-binding</keyword>
<dbReference type="InterPro" id="IPR022898">
    <property type="entry name" value="RNase_HII"/>
</dbReference>
<dbReference type="Proteomes" id="UP001500880">
    <property type="component" value="Unassembled WGS sequence"/>
</dbReference>
<evidence type="ECO:0000256" key="9">
    <source>
        <dbReference type="ARBA" id="ARBA00022722"/>
    </source>
</evidence>